<evidence type="ECO:0000256" key="1">
    <source>
        <dbReference type="SAM" id="MobiDB-lite"/>
    </source>
</evidence>
<accession>A0A9N9ES58</accession>
<keyword evidence="3" id="KW-1185">Reference proteome</keyword>
<comment type="caution">
    <text evidence="2">The sequence shown here is derived from an EMBL/GenBank/DDBJ whole genome shotgun (WGS) entry which is preliminary data.</text>
</comment>
<proteinExistence type="predicted"/>
<evidence type="ECO:0000313" key="3">
    <source>
        <dbReference type="Proteomes" id="UP000789375"/>
    </source>
</evidence>
<dbReference type="EMBL" id="CAJVPP010007913">
    <property type="protein sequence ID" value="CAG8692573.1"/>
    <property type="molecule type" value="Genomic_DNA"/>
</dbReference>
<feature type="region of interest" description="Disordered" evidence="1">
    <location>
        <begin position="1"/>
        <end position="27"/>
    </location>
</feature>
<dbReference type="Proteomes" id="UP000789375">
    <property type="component" value="Unassembled WGS sequence"/>
</dbReference>
<reference evidence="2" key="1">
    <citation type="submission" date="2021-06" db="EMBL/GenBank/DDBJ databases">
        <authorList>
            <person name="Kallberg Y."/>
            <person name="Tangrot J."/>
            <person name="Rosling A."/>
        </authorList>
    </citation>
    <scope>NUCLEOTIDE SEQUENCE</scope>
    <source>
        <strain evidence="2">87-6 pot B 2015</strain>
    </source>
</reference>
<evidence type="ECO:0000313" key="2">
    <source>
        <dbReference type="EMBL" id="CAG8692573.1"/>
    </source>
</evidence>
<organism evidence="2 3">
    <name type="scientific">Funneliformis mosseae</name>
    <name type="common">Endomycorrhizal fungus</name>
    <name type="synonym">Glomus mosseae</name>
    <dbReference type="NCBI Taxonomy" id="27381"/>
    <lineage>
        <taxon>Eukaryota</taxon>
        <taxon>Fungi</taxon>
        <taxon>Fungi incertae sedis</taxon>
        <taxon>Mucoromycota</taxon>
        <taxon>Glomeromycotina</taxon>
        <taxon>Glomeromycetes</taxon>
        <taxon>Glomerales</taxon>
        <taxon>Glomeraceae</taxon>
        <taxon>Funneliformis</taxon>
    </lineage>
</organism>
<name>A0A9N9ES58_FUNMO</name>
<feature type="region of interest" description="Disordered" evidence="1">
    <location>
        <begin position="74"/>
        <end position="95"/>
    </location>
</feature>
<dbReference type="AlphaFoldDB" id="A0A9N9ES58"/>
<protein>
    <submittedName>
        <fullName evidence="2">29_t:CDS:1</fullName>
    </submittedName>
</protein>
<gene>
    <name evidence="2" type="ORF">FMOSSE_LOCUS13416</name>
</gene>
<sequence>PKLNQRHLTEIDTGNYSTGSLGGGVGAPRFNSTRNAYDDAASIINSSLSNHDQRQQQIHIIQTSTPLVDRETYNLGHTGDQNYHRQDDQKKQPVIDREANNDKFIAKPEYTLQIKSVNSLEFPLTVNCKADDVNNPVIMDFVAACTPDSETNAPPLRLGVDVELFIWGKDWIYKPKISVPIPVYNVKKVLD</sequence>
<feature type="non-terminal residue" evidence="2">
    <location>
        <position position="1"/>
    </location>
</feature>
<feature type="compositionally biased region" description="Basic and acidic residues" evidence="1">
    <location>
        <begin position="82"/>
        <end position="95"/>
    </location>
</feature>